<evidence type="ECO:0000313" key="3">
    <source>
        <dbReference type="Proteomes" id="UP000319103"/>
    </source>
</evidence>
<gene>
    <name evidence="2" type="ORF">E6W39_37605</name>
</gene>
<name>A0A540WD19_9ACTN</name>
<dbReference type="InterPro" id="IPR007138">
    <property type="entry name" value="ABM_dom"/>
</dbReference>
<dbReference type="Pfam" id="PF03992">
    <property type="entry name" value="ABM"/>
    <property type="match status" value="1"/>
</dbReference>
<protein>
    <submittedName>
        <fullName evidence="2">Antibiotic biosynthesis monooxygenase</fullName>
    </submittedName>
</protein>
<feature type="domain" description="ABM" evidence="1">
    <location>
        <begin position="8"/>
        <end position="70"/>
    </location>
</feature>
<dbReference type="Gene3D" id="3.30.70.100">
    <property type="match status" value="1"/>
</dbReference>
<dbReference type="OrthoDB" id="9804891at2"/>
<dbReference type="Proteomes" id="UP000319103">
    <property type="component" value="Unassembled WGS sequence"/>
</dbReference>
<sequence length="97" mass="10662">MSKLGFLVRFEAKPEGAEAVGQLLRDAVELARAEEGTVSWYSFQESPTVFGVFDTFDDEEGRDAHLNGRIADAIREIAPTLLAAPPEIKRTTILAIK</sequence>
<dbReference type="GO" id="GO:0004497">
    <property type="term" value="F:monooxygenase activity"/>
    <property type="evidence" value="ECO:0007669"/>
    <property type="project" value="UniProtKB-KW"/>
</dbReference>
<evidence type="ECO:0000313" key="2">
    <source>
        <dbReference type="EMBL" id="TQF06868.1"/>
    </source>
</evidence>
<keyword evidence="2" id="KW-0560">Oxidoreductase</keyword>
<dbReference type="SUPFAM" id="SSF54909">
    <property type="entry name" value="Dimeric alpha+beta barrel"/>
    <property type="match status" value="1"/>
</dbReference>
<dbReference type="InterPro" id="IPR011008">
    <property type="entry name" value="Dimeric_a/b-barrel"/>
</dbReference>
<proteinExistence type="predicted"/>
<comment type="caution">
    <text evidence="2">The sequence shown here is derived from an EMBL/GenBank/DDBJ whole genome shotgun (WGS) entry which is preliminary data.</text>
</comment>
<accession>A0A540WD19</accession>
<reference evidence="2 3" key="1">
    <citation type="submission" date="2019-06" db="EMBL/GenBank/DDBJ databases">
        <title>Description of Kitasatospora acidophila sp. nov. isolated from pine grove soil, and reclassification of Streptomyces novaecaesareae to Kitasatospora novaeceasareae comb. nov.</title>
        <authorList>
            <person name="Kim M.J."/>
        </authorList>
    </citation>
    <scope>NUCLEOTIDE SEQUENCE [LARGE SCALE GENOMIC DNA]</scope>
    <source>
        <strain evidence="2 3">MMS16-CNU292</strain>
    </source>
</reference>
<dbReference type="RefSeq" id="WP_141637274.1">
    <property type="nucleotide sequence ID" value="NZ_VIGB01000003.1"/>
</dbReference>
<keyword evidence="2" id="KW-0503">Monooxygenase</keyword>
<dbReference type="AlphaFoldDB" id="A0A540WD19"/>
<organism evidence="2 3">
    <name type="scientific">Kitasatospora acidiphila</name>
    <dbReference type="NCBI Taxonomy" id="2567942"/>
    <lineage>
        <taxon>Bacteria</taxon>
        <taxon>Bacillati</taxon>
        <taxon>Actinomycetota</taxon>
        <taxon>Actinomycetes</taxon>
        <taxon>Kitasatosporales</taxon>
        <taxon>Streptomycetaceae</taxon>
        <taxon>Kitasatospora</taxon>
    </lineage>
</organism>
<keyword evidence="3" id="KW-1185">Reference proteome</keyword>
<dbReference type="EMBL" id="VIGB01000003">
    <property type="protein sequence ID" value="TQF06868.1"/>
    <property type="molecule type" value="Genomic_DNA"/>
</dbReference>
<evidence type="ECO:0000259" key="1">
    <source>
        <dbReference type="Pfam" id="PF03992"/>
    </source>
</evidence>